<dbReference type="PANTHER" id="PTHR13061:SF29">
    <property type="entry name" value="GAMMA CARBONIC ANHYDRASE-LIKE 1, MITOCHONDRIAL-RELATED"/>
    <property type="match status" value="1"/>
</dbReference>
<dbReference type="RefSeq" id="WP_169385709.1">
    <property type="nucleotide sequence ID" value="NZ_JAAXLA010000132.1"/>
</dbReference>
<dbReference type="Gene3D" id="2.160.10.10">
    <property type="entry name" value="Hexapeptide repeat proteins"/>
    <property type="match status" value="1"/>
</dbReference>
<dbReference type="InterPro" id="IPR011004">
    <property type="entry name" value="Trimer_LpxA-like_sf"/>
</dbReference>
<proteinExistence type="predicted"/>
<dbReference type="PANTHER" id="PTHR13061">
    <property type="entry name" value="DYNACTIN SUBUNIT P25"/>
    <property type="match status" value="1"/>
</dbReference>
<reference evidence="2 3" key="1">
    <citation type="submission" date="2020-04" db="EMBL/GenBank/DDBJ databases">
        <authorList>
            <person name="Klaysubun C."/>
            <person name="Duangmal K."/>
            <person name="Lipun K."/>
        </authorList>
    </citation>
    <scope>NUCLEOTIDE SEQUENCE [LARGE SCALE GENOMIC DNA]</scope>
    <source>
        <strain evidence="2 3">K10HN5</strain>
    </source>
</reference>
<accession>A0ABX1SPY5</accession>
<feature type="region of interest" description="Disordered" evidence="1">
    <location>
        <begin position="220"/>
        <end position="251"/>
    </location>
</feature>
<evidence type="ECO:0000313" key="2">
    <source>
        <dbReference type="EMBL" id="NMI02209.1"/>
    </source>
</evidence>
<protein>
    <submittedName>
        <fullName evidence="2">Gamma carbonic anhydrase family protein</fullName>
    </submittedName>
</protein>
<sequence>MDVVAEEYESPPRVVGRGAVFVEHRHKTPRVAESTYVAPTAVLCGDVTIGAHSRVLFGAVVTAEGGPVEIGENCVVMENAVVRGVPGHQTRLGDHVLVGPHASLTGCVVEGDTRIATGAVVFNGARIGVGAELEFHAVVHVNTVVGPGTAVPMGWFAGGDPAELIPPGDWERIRALMGRLDYPGTVFGVGDTDSPMPDIARRYARGLALHHYDRILRYKHREAPEGQPAGKRPARRPTVRVRTTLDAPHTH</sequence>
<name>A0ABX1SPY5_9PSEU</name>
<evidence type="ECO:0000256" key="1">
    <source>
        <dbReference type="SAM" id="MobiDB-lite"/>
    </source>
</evidence>
<organism evidence="2 3">
    <name type="scientific">Pseudonocardia acidicola</name>
    <dbReference type="NCBI Taxonomy" id="2724939"/>
    <lineage>
        <taxon>Bacteria</taxon>
        <taxon>Bacillati</taxon>
        <taxon>Actinomycetota</taxon>
        <taxon>Actinomycetes</taxon>
        <taxon>Pseudonocardiales</taxon>
        <taxon>Pseudonocardiaceae</taxon>
        <taxon>Pseudonocardia</taxon>
    </lineage>
</organism>
<gene>
    <name evidence="2" type="ORF">HF526_33695</name>
</gene>
<evidence type="ECO:0000313" key="3">
    <source>
        <dbReference type="Proteomes" id="UP000820669"/>
    </source>
</evidence>
<comment type="caution">
    <text evidence="2">The sequence shown here is derived from an EMBL/GenBank/DDBJ whole genome shotgun (WGS) entry which is preliminary data.</text>
</comment>
<dbReference type="EMBL" id="JAAXLA010000132">
    <property type="protein sequence ID" value="NMI02209.1"/>
    <property type="molecule type" value="Genomic_DNA"/>
</dbReference>
<dbReference type="SUPFAM" id="SSF51161">
    <property type="entry name" value="Trimeric LpxA-like enzymes"/>
    <property type="match status" value="1"/>
</dbReference>
<keyword evidence="3" id="KW-1185">Reference proteome</keyword>
<dbReference type="Proteomes" id="UP000820669">
    <property type="component" value="Unassembled WGS sequence"/>
</dbReference>
<dbReference type="InterPro" id="IPR050484">
    <property type="entry name" value="Transf_Hexapept/Carb_Anhydrase"/>
</dbReference>